<keyword evidence="3" id="KW-1185">Reference proteome</keyword>
<name>A0A2Z7CNC2_9LAMI</name>
<protein>
    <submittedName>
        <fullName evidence="2">Uncharacterized protein</fullName>
    </submittedName>
</protein>
<accession>A0A2Z7CNC2</accession>
<feature type="region of interest" description="Disordered" evidence="1">
    <location>
        <begin position="1"/>
        <end position="44"/>
    </location>
</feature>
<evidence type="ECO:0000256" key="1">
    <source>
        <dbReference type="SAM" id="MobiDB-lite"/>
    </source>
</evidence>
<gene>
    <name evidence="2" type="ORF">F511_22252</name>
</gene>
<sequence>MVAIHSSHSGNNQNSRENRSMVVSRSSSRKPNRELPSINGSTTTTNKNWYELNMKCSSLAIISVRLPSNSKLAQERRSPTKLRYADAKTRSRTLDQLGASSTTLSWCPARITQEIPKLLSSKLVSPKTSSRQNPDQHDKAVQLRDILSSQLDPDLI</sequence>
<dbReference type="AlphaFoldDB" id="A0A2Z7CNC2"/>
<evidence type="ECO:0000313" key="3">
    <source>
        <dbReference type="Proteomes" id="UP000250235"/>
    </source>
</evidence>
<feature type="compositionally biased region" description="Polar residues" evidence="1">
    <location>
        <begin position="1"/>
        <end position="13"/>
    </location>
</feature>
<dbReference type="Proteomes" id="UP000250235">
    <property type="component" value="Unassembled WGS sequence"/>
</dbReference>
<proteinExistence type="predicted"/>
<reference evidence="2 3" key="1">
    <citation type="journal article" date="2015" name="Proc. Natl. Acad. Sci. U.S.A.">
        <title>The resurrection genome of Boea hygrometrica: A blueprint for survival of dehydration.</title>
        <authorList>
            <person name="Xiao L."/>
            <person name="Yang G."/>
            <person name="Zhang L."/>
            <person name="Yang X."/>
            <person name="Zhao S."/>
            <person name="Ji Z."/>
            <person name="Zhou Q."/>
            <person name="Hu M."/>
            <person name="Wang Y."/>
            <person name="Chen M."/>
            <person name="Xu Y."/>
            <person name="Jin H."/>
            <person name="Xiao X."/>
            <person name="Hu G."/>
            <person name="Bao F."/>
            <person name="Hu Y."/>
            <person name="Wan P."/>
            <person name="Li L."/>
            <person name="Deng X."/>
            <person name="Kuang T."/>
            <person name="Xiang C."/>
            <person name="Zhu J.K."/>
            <person name="Oliver M.J."/>
            <person name="He Y."/>
        </authorList>
    </citation>
    <scope>NUCLEOTIDE SEQUENCE [LARGE SCALE GENOMIC DNA]</scope>
    <source>
        <strain evidence="3">cv. XS01</strain>
    </source>
</reference>
<dbReference type="EMBL" id="KQ993844">
    <property type="protein sequence ID" value="KZV48582.1"/>
    <property type="molecule type" value="Genomic_DNA"/>
</dbReference>
<organism evidence="2 3">
    <name type="scientific">Dorcoceras hygrometricum</name>
    <dbReference type="NCBI Taxonomy" id="472368"/>
    <lineage>
        <taxon>Eukaryota</taxon>
        <taxon>Viridiplantae</taxon>
        <taxon>Streptophyta</taxon>
        <taxon>Embryophyta</taxon>
        <taxon>Tracheophyta</taxon>
        <taxon>Spermatophyta</taxon>
        <taxon>Magnoliopsida</taxon>
        <taxon>eudicotyledons</taxon>
        <taxon>Gunneridae</taxon>
        <taxon>Pentapetalae</taxon>
        <taxon>asterids</taxon>
        <taxon>lamiids</taxon>
        <taxon>Lamiales</taxon>
        <taxon>Gesneriaceae</taxon>
        <taxon>Didymocarpoideae</taxon>
        <taxon>Trichosporeae</taxon>
        <taxon>Loxocarpinae</taxon>
        <taxon>Dorcoceras</taxon>
    </lineage>
</organism>
<evidence type="ECO:0000313" key="2">
    <source>
        <dbReference type="EMBL" id="KZV48582.1"/>
    </source>
</evidence>